<dbReference type="PANTHER" id="PTHR10704:SF44">
    <property type="entry name" value="LD35051P-RELATED"/>
    <property type="match status" value="1"/>
</dbReference>
<dbReference type="OrthoDB" id="6138663at2759"/>
<proteinExistence type="predicted"/>
<dbReference type="GO" id="GO:0006790">
    <property type="term" value="P:sulfur compound metabolic process"/>
    <property type="evidence" value="ECO:0007669"/>
    <property type="project" value="TreeGrafter"/>
</dbReference>
<gene>
    <name evidence="2" type="primary">Chst4_3</name>
    <name evidence="2" type="ORF">OS493_008725</name>
</gene>
<dbReference type="Gene3D" id="3.40.50.300">
    <property type="entry name" value="P-loop containing nucleotide triphosphate hydrolases"/>
    <property type="match status" value="1"/>
</dbReference>
<evidence type="ECO:0000313" key="2">
    <source>
        <dbReference type="EMBL" id="KAJ7386578.1"/>
    </source>
</evidence>
<dbReference type="InterPro" id="IPR027417">
    <property type="entry name" value="P-loop_NTPase"/>
</dbReference>
<dbReference type="GO" id="GO:0006044">
    <property type="term" value="P:N-acetylglucosamine metabolic process"/>
    <property type="evidence" value="ECO:0007669"/>
    <property type="project" value="TreeGrafter"/>
</dbReference>
<dbReference type="GO" id="GO:0001517">
    <property type="term" value="F:N-acetylglucosamine 6-O-sulfotransferase activity"/>
    <property type="evidence" value="ECO:0007669"/>
    <property type="project" value="TreeGrafter"/>
</dbReference>
<keyword evidence="3" id="KW-1185">Reference proteome</keyword>
<keyword evidence="2" id="KW-0808">Transferase</keyword>
<organism evidence="2 3">
    <name type="scientific">Desmophyllum pertusum</name>
    <dbReference type="NCBI Taxonomy" id="174260"/>
    <lineage>
        <taxon>Eukaryota</taxon>
        <taxon>Metazoa</taxon>
        <taxon>Cnidaria</taxon>
        <taxon>Anthozoa</taxon>
        <taxon>Hexacorallia</taxon>
        <taxon>Scleractinia</taxon>
        <taxon>Caryophylliina</taxon>
        <taxon>Caryophylliidae</taxon>
        <taxon>Desmophyllum</taxon>
    </lineage>
</organism>
<dbReference type="AlphaFoldDB" id="A0A9X0D5M3"/>
<dbReference type="SUPFAM" id="SSF52540">
    <property type="entry name" value="P-loop containing nucleoside triphosphate hydrolases"/>
    <property type="match status" value="1"/>
</dbReference>
<comment type="caution">
    <text evidence="2">The sequence shown here is derived from an EMBL/GenBank/DDBJ whole genome shotgun (WGS) entry which is preliminary data.</text>
</comment>
<sequence>MFAKDPKIFMVYEPLWITQRWEYYEPDFHCSKCELQVVSSIVACNFTRSSVSTKFLSYVSEPWTGALPVNIFKTEKFCNRSEDSVKIEVECPEIGQHPGYVDSVCNIKFKHSVVKVSPVRLPEEKLANLVPQVLLENPDIDIRVLHLVRDPRGNINSRINIDWVKDYPNPNLAKTARELCDTIVGNLNHADKALTELKLKHRYKLVFYKQIADDPLGTAKEIYNFAGFDMPAETEQWIVESTKPNEEKLKNALKEPYSTVRNATGNADKWRQDAFFERNRVIERECAPLMDLLGFKKVAEPADRCSSRELRPVKNQ</sequence>
<name>A0A9X0D5M3_9CNID</name>
<dbReference type="EC" id="2.8.2.17" evidence="2"/>
<dbReference type="Proteomes" id="UP001163046">
    <property type="component" value="Unassembled WGS sequence"/>
</dbReference>
<evidence type="ECO:0000259" key="1">
    <source>
        <dbReference type="Pfam" id="PF00685"/>
    </source>
</evidence>
<dbReference type="EMBL" id="MU825876">
    <property type="protein sequence ID" value="KAJ7386578.1"/>
    <property type="molecule type" value="Genomic_DNA"/>
</dbReference>
<dbReference type="Pfam" id="PF00685">
    <property type="entry name" value="Sulfotransfer_1"/>
    <property type="match status" value="1"/>
</dbReference>
<reference evidence="2" key="1">
    <citation type="submission" date="2023-01" db="EMBL/GenBank/DDBJ databases">
        <title>Genome assembly of the deep-sea coral Lophelia pertusa.</title>
        <authorList>
            <person name="Herrera S."/>
            <person name="Cordes E."/>
        </authorList>
    </citation>
    <scope>NUCLEOTIDE SEQUENCE</scope>
    <source>
        <strain evidence="2">USNM1676648</strain>
        <tissue evidence="2">Polyp</tissue>
    </source>
</reference>
<protein>
    <submittedName>
        <fullName evidence="2">N-acetylglucosamine 6-O-sulfotransferase</fullName>
        <ecNumber evidence="2">2.8.2.17</ecNumber>
    </submittedName>
</protein>
<dbReference type="GO" id="GO:0008459">
    <property type="term" value="F:chondroitin 6-sulfotransferase activity"/>
    <property type="evidence" value="ECO:0007669"/>
    <property type="project" value="UniProtKB-EC"/>
</dbReference>
<dbReference type="PANTHER" id="PTHR10704">
    <property type="entry name" value="CARBOHYDRATE SULFOTRANSFERASE"/>
    <property type="match status" value="1"/>
</dbReference>
<feature type="domain" description="Sulfotransferase" evidence="1">
    <location>
        <begin position="132"/>
        <end position="292"/>
    </location>
</feature>
<evidence type="ECO:0000313" key="3">
    <source>
        <dbReference type="Proteomes" id="UP001163046"/>
    </source>
</evidence>
<dbReference type="InterPro" id="IPR051135">
    <property type="entry name" value="Gal/GlcNAc/GalNAc_ST"/>
</dbReference>
<dbReference type="InterPro" id="IPR000863">
    <property type="entry name" value="Sulfotransferase_dom"/>
</dbReference>
<accession>A0A9X0D5M3</accession>